<organism evidence="2 3">
    <name type="scientific">Araneus ventricosus</name>
    <name type="common">Orbweaver spider</name>
    <name type="synonym">Epeira ventricosa</name>
    <dbReference type="NCBI Taxonomy" id="182803"/>
    <lineage>
        <taxon>Eukaryota</taxon>
        <taxon>Metazoa</taxon>
        <taxon>Ecdysozoa</taxon>
        <taxon>Arthropoda</taxon>
        <taxon>Chelicerata</taxon>
        <taxon>Arachnida</taxon>
        <taxon>Araneae</taxon>
        <taxon>Araneomorphae</taxon>
        <taxon>Entelegynae</taxon>
        <taxon>Araneoidea</taxon>
        <taxon>Araneidae</taxon>
        <taxon>Araneus</taxon>
    </lineage>
</organism>
<evidence type="ECO:0000313" key="2">
    <source>
        <dbReference type="EMBL" id="GBM34599.1"/>
    </source>
</evidence>
<feature type="non-terminal residue" evidence="2">
    <location>
        <position position="1"/>
    </location>
</feature>
<dbReference type="EMBL" id="BGPR01000764">
    <property type="protein sequence ID" value="GBM34599.1"/>
    <property type="molecule type" value="Genomic_DNA"/>
</dbReference>
<dbReference type="AlphaFoldDB" id="A0A4Y2F259"/>
<protein>
    <submittedName>
        <fullName evidence="2">Uncharacterized protein</fullName>
    </submittedName>
</protein>
<proteinExistence type="predicted"/>
<evidence type="ECO:0000313" key="3">
    <source>
        <dbReference type="Proteomes" id="UP000499080"/>
    </source>
</evidence>
<evidence type="ECO:0000256" key="1">
    <source>
        <dbReference type="SAM" id="MobiDB-lite"/>
    </source>
</evidence>
<gene>
    <name evidence="2" type="ORF">AVEN_171643-2_1</name>
</gene>
<dbReference type="Proteomes" id="UP000499080">
    <property type="component" value="Unassembled WGS sequence"/>
</dbReference>
<feature type="compositionally biased region" description="Polar residues" evidence="1">
    <location>
        <begin position="1"/>
        <end position="17"/>
    </location>
</feature>
<feature type="region of interest" description="Disordered" evidence="1">
    <location>
        <begin position="1"/>
        <end position="66"/>
    </location>
</feature>
<accession>A0A4Y2F259</accession>
<comment type="caution">
    <text evidence="2">The sequence shown here is derived from an EMBL/GenBank/DDBJ whole genome shotgun (WGS) entry which is preliminary data.</text>
</comment>
<name>A0A4Y2F259_ARAVE</name>
<keyword evidence="3" id="KW-1185">Reference proteome</keyword>
<reference evidence="2 3" key="1">
    <citation type="journal article" date="2019" name="Sci. Rep.">
        <title>Orb-weaving spider Araneus ventricosus genome elucidates the spidroin gene catalogue.</title>
        <authorList>
            <person name="Kono N."/>
            <person name="Nakamura H."/>
            <person name="Ohtoshi R."/>
            <person name="Moran D.A.P."/>
            <person name="Shinohara A."/>
            <person name="Yoshida Y."/>
            <person name="Fujiwara M."/>
            <person name="Mori M."/>
            <person name="Tomita M."/>
            <person name="Arakawa K."/>
        </authorList>
    </citation>
    <scope>NUCLEOTIDE SEQUENCE [LARGE SCALE GENOMIC DNA]</scope>
</reference>
<sequence length="86" mass="9514">FLNYQNAHSSSILSDNTNRNKHQHRQMEANPTKHQSKTLWPSGRVSALRAPGSRPDSSEDPKACVVGDSSGVVICPRFKITMPDPK</sequence>